<dbReference type="GO" id="GO:0004175">
    <property type="term" value="F:endopeptidase activity"/>
    <property type="evidence" value="ECO:0007669"/>
    <property type="project" value="UniProtKB-ARBA"/>
</dbReference>
<feature type="transmembrane region" description="Helical" evidence="1">
    <location>
        <begin position="190"/>
        <end position="210"/>
    </location>
</feature>
<dbReference type="STRING" id="1797.RMCT_3808"/>
<dbReference type="OMA" id="CYLPTIF"/>
<feature type="transmembrane region" description="Helical" evidence="1">
    <location>
        <begin position="217"/>
        <end position="238"/>
    </location>
</feature>
<dbReference type="AlphaFoldDB" id="A0A117ING4"/>
<dbReference type="OrthoDB" id="3693644at2"/>
<keyword evidence="1" id="KW-1133">Transmembrane helix</keyword>
<evidence type="ECO:0000313" key="3">
    <source>
        <dbReference type="EMBL" id="GAT16839.1"/>
    </source>
</evidence>
<protein>
    <submittedName>
        <fullName evidence="3">Abortive infection protein</fullName>
    </submittedName>
</protein>
<dbReference type="InterPro" id="IPR003675">
    <property type="entry name" value="Rce1/LyrA-like_dom"/>
</dbReference>
<feature type="transmembrane region" description="Helical" evidence="1">
    <location>
        <begin position="96"/>
        <end position="115"/>
    </location>
</feature>
<dbReference type="GO" id="GO:0080120">
    <property type="term" value="P:CAAX-box protein maturation"/>
    <property type="evidence" value="ECO:0007669"/>
    <property type="project" value="UniProtKB-ARBA"/>
</dbReference>
<dbReference type="Proteomes" id="UP000069654">
    <property type="component" value="Unassembled WGS sequence"/>
</dbReference>
<reference evidence="4" key="2">
    <citation type="submission" date="2016-02" db="EMBL/GenBank/DDBJ databases">
        <title>Draft genome sequence of five rapidly growing Mycobacterium species.</title>
        <authorList>
            <person name="Katahira K."/>
            <person name="Gotou Y."/>
            <person name="Iida K."/>
            <person name="Ogura Y."/>
            <person name="Hayashi T."/>
        </authorList>
    </citation>
    <scope>NUCLEOTIDE SEQUENCE [LARGE SCALE GENOMIC DNA]</scope>
    <source>
        <strain evidence="4">JCM6362</strain>
    </source>
</reference>
<name>A0A117ING4_MYCTH</name>
<dbReference type="RefSeq" id="WP_003924643.1">
    <property type="nucleotide sequence ID" value="NZ_BCTB01000049.1"/>
</dbReference>
<dbReference type="Pfam" id="PF02517">
    <property type="entry name" value="Rce1-like"/>
    <property type="match status" value="1"/>
</dbReference>
<accession>A0A117ING4</accession>
<reference evidence="3 4" key="1">
    <citation type="journal article" date="2016" name="Genome Announc.">
        <title>Draft Genome Sequences of Five Rapidly Growing Mycobacterium Species, M. thermoresistibile, M. fortuitum subsp. acetamidolyticum, M. canariasense, M. brisbanense, and M. novocastrense.</title>
        <authorList>
            <person name="Katahira K."/>
            <person name="Ogura Y."/>
            <person name="Gotoh Y."/>
            <person name="Hayashi T."/>
        </authorList>
    </citation>
    <scope>NUCLEOTIDE SEQUENCE [LARGE SCALE GENOMIC DNA]</scope>
    <source>
        <strain evidence="3 4">JCM6362</strain>
    </source>
</reference>
<comment type="caution">
    <text evidence="3">The sequence shown here is derived from an EMBL/GenBank/DDBJ whole genome shotgun (WGS) entry which is preliminary data.</text>
</comment>
<dbReference type="PANTHER" id="PTHR35797:SF1">
    <property type="entry name" value="PROTEASE"/>
    <property type="match status" value="1"/>
</dbReference>
<evidence type="ECO:0000313" key="4">
    <source>
        <dbReference type="Proteomes" id="UP000069654"/>
    </source>
</evidence>
<sequence>MRSAHRSTPPAERRPLVALVAFFVLTLAATWLCYLPVILAARGVISVRADDQALLRLFGILAPTLTAFAVVSVTAGRRGAAQLWKSAGRWRFGLRWYAVVLLAPFVVAVAAVALTRPVSGADAWFVAPTAAAAVSSIIAPLGEEFGWRGYALPRLQRRLSPLAAGVVLGLIWAVWHLPMAFVPGTTQHDAPFAVFTMMIVGASLLFVWVAAHTGGSVLAALLLHGAANLSFNTVPVFFRYTGDQWATVVLAVLYLVIGLVLVLRMQTGSDRPDTER</sequence>
<gene>
    <name evidence="3" type="ORF">RMCT_3808</name>
</gene>
<dbReference type="InterPro" id="IPR042150">
    <property type="entry name" value="MmRce1-like"/>
</dbReference>
<evidence type="ECO:0000259" key="2">
    <source>
        <dbReference type="Pfam" id="PF02517"/>
    </source>
</evidence>
<dbReference type="EMBL" id="BCTB01000049">
    <property type="protein sequence ID" value="GAT16839.1"/>
    <property type="molecule type" value="Genomic_DNA"/>
</dbReference>
<feature type="transmembrane region" description="Helical" evidence="1">
    <location>
        <begin position="244"/>
        <end position="263"/>
    </location>
</feature>
<dbReference type="PANTHER" id="PTHR35797">
    <property type="entry name" value="PROTEASE-RELATED"/>
    <property type="match status" value="1"/>
</dbReference>
<evidence type="ECO:0000256" key="1">
    <source>
        <dbReference type="SAM" id="Phobius"/>
    </source>
</evidence>
<keyword evidence="1" id="KW-0472">Membrane</keyword>
<proteinExistence type="predicted"/>
<feature type="domain" description="CAAX prenyl protease 2/Lysostaphin resistance protein A-like" evidence="2">
    <location>
        <begin position="129"/>
        <end position="229"/>
    </location>
</feature>
<feature type="transmembrane region" description="Helical" evidence="1">
    <location>
        <begin position="16"/>
        <end position="41"/>
    </location>
</feature>
<feature type="transmembrane region" description="Helical" evidence="1">
    <location>
        <begin position="121"/>
        <end position="141"/>
    </location>
</feature>
<organism evidence="3 4">
    <name type="scientific">Mycolicibacterium thermoresistibile</name>
    <name type="common">Mycobacterium thermoresistibile</name>
    <dbReference type="NCBI Taxonomy" id="1797"/>
    <lineage>
        <taxon>Bacteria</taxon>
        <taxon>Bacillati</taxon>
        <taxon>Actinomycetota</taxon>
        <taxon>Actinomycetes</taxon>
        <taxon>Mycobacteriales</taxon>
        <taxon>Mycobacteriaceae</taxon>
        <taxon>Mycolicibacterium</taxon>
    </lineage>
</organism>
<feature type="transmembrane region" description="Helical" evidence="1">
    <location>
        <begin position="53"/>
        <end position="75"/>
    </location>
</feature>
<feature type="transmembrane region" description="Helical" evidence="1">
    <location>
        <begin position="162"/>
        <end position="184"/>
    </location>
</feature>
<keyword evidence="1" id="KW-0812">Transmembrane</keyword>